<dbReference type="PANTHER" id="PTHR33053:SF24">
    <property type="entry name" value="TRANSPOSASE DOMAIN-CONTAINING PROTEIN"/>
    <property type="match status" value="1"/>
</dbReference>
<keyword evidence="2" id="KW-1185">Reference proteome</keyword>
<gene>
    <name evidence="1" type="ORF">ALC57_18074</name>
</gene>
<proteinExistence type="predicted"/>
<name>A0A151ISS3_9HYME</name>
<dbReference type="EMBL" id="KQ981071">
    <property type="protein sequence ID" value="KYN09821.1"/>
    <property type="molecule type" value="Genomic_DNA"/>
</dbReference>
<protein>
    <submittedName>
        <fullName evidence="1">Uncharacterized protein</fullName>
    </submittedName>
</protein>
<dbReference type="Proteomes" id="UP000078492">
    <property type="component" value="Unassembled WGS sequence"/>
</dbReference>
<dbReference type="PANTHER" id="PTHR33053">
    <property type="entry name" value="PROTEIN, PUTATIVE-RELATED"/>
    <property type="match status" value="1"/>
</dbReference>
<accession>A0A151ISS3</accession>
<organism evidence="1 2">
    <name type="scientific">Trachymyrmex cornetzi</name>
    <dbReference type="NCBI Taxonomy" id="471704"/>
    <lineage>
        <taxon>Eukaryota</taxon>
        <taxon>Metazoa</taxon>
        <taxon>Ecdysozoa</taxon>
        <taxon>Arthropoda</taxon>
        <taxon>Hexapoda</taxon>
        <taxon>Insecta</taxon>
        <taxon>Pterygota</taxon>
        <taxon>Neoptera</taxon>
        <taxon>Endopterygota</taxon>
        <taxon>Hymenoptera</taxon>
        <taxon>Apocrita</taxon>
        <taxon>Aculeata</taxon>
        <taxon>Formicoidea</taxon>
        <taxon>Formicidae</taxon>
        <taxon>Myrmicinae</taxon>
        <taxon>Trachymyrmex</taxon>
    </lineage>
</organism>
<dbReference type="AlphaFoldDB" id="A0A151ISS3"/>
<evidence type="ECO:0000313" key="1">
    <source>
        <dbReference type="EMBL" id="KYN09821.1"/>
    </source>
</evidence>
<evidence type="ECO:0000313" key="2">
    <source>
        <dbReference type="Proteomes" id="UP000078492"/>
    </source>
</evidence>
<sequence length="286" mass="33486">MLKDSCPSDFNRLPKSFEDFSYMKGTEFRRLLLYDGVLVFRNYFDENIYKLFLLFHAGIYILRSPVLVRNLCGYANRLLRTFIKHSAVVFGKKIVVYNVHSMAHLSKECEEHGALDTFSAYPFENKLFSIKACLQSGYKPLKQAAYRDLEKRNFDIIFEDHENEVHLAQRRFIANEIIDGLQFKRIMVNDTIFKCNVKDACFKTINGEITVLHNIVQRHGEVSFTKMENVYEYPLPSSELGIIRVSDLSEERRVFPLVQIIAKCWLIPDVEFFLCFPLLHTMPLLK</sequence>
<dbReference type="STRING" id="471704.A0A151ISS3"/>
<reference evidence="1 2" key="1">
    <citation type="submission" date="2015-09" db="EMBL/GenBank/DDBJ databases">
        <title>Trachymyrmex cornetzi WGS genome.</title>
        <authorList>
            <person name="Nygaard S."/>
            <person name="Hu H."/>
            <person name="Boomsma J."/>
            <person name="Zhang G."/>
        </authorList>
    </citation>
    <scope>NUCLEOTIDE SEQUENCE [LARGE SCALE GENOMIC DNA]</scope>
    <source>
        <strain evidence="1">Tcor2-1</strain>
        <tissue evidence="1">Whole body</tissue>
    </source>
</reference>